<dbReference type="InterPro" id="IPR005537">
    <property type="entry name" value="RAMP_III_fam"/>
</dbReference>
<evidence type="ECO:0000259" key="2">
    <source>
        <dbReference type="Pfam" id="PF03787"/>
    </source>
</evidence>
<sequence>MQLMRNNLIPLFKQIKSANAGLLMQKGLKEWDTDSEKPTKKALIEKIAGAKADDLYLLAFNRWLNCTFDNDEFVHLSAKVNGRLFTGLALGGALETGAMIHHTYGMPMIAGSSIKGAVRAYAEYIFAKRKIVDNQEVIDYRIEIKQGKEIKHFQFDEDKQAILNVLFGTESDDDNAEAGYLIWHDAWWIPNVDKKGRLTQSNNCPFVGEIVTVHHQDYYQGKLDEALDIESPIPNQQIAMIGSFYFSIQGDKAWADYALDLLKGALQYQGLGAKGSNGYGYFDNIDGLESELKKRYNANKPVRDDIDPITAKIIQKARGISEKDLPLQLSKKKNGFFNDLELDKNNPDDCKKVAQVFIEEYSDIITQWADAPTGSNLATAYQFIEQYR</sequence>
<gene>
    <name evidence="3" type="ORF">SAMN02746062_02316</name>
</gene>
<dbReference type="AlphaFoldDB" id="A0A286EWS6"/>
<keyword evidence="1" id="KW-0051">Antiviral defense</keyword>
<feature type="domain" description="CRISPR type III-associated protein" evidence="2">
    <location>
        <begin position="82"/>
        <end position="282"/>
    </location>
</feature>
<evidence type="ECO:0000313" key="3">
    <source>
        <dbReference type="EMBL" id="SOD75229.1"/>
    </source>
</evidence>
<organism evidence="3 4">
    <name type="scientific">Alysiella filiformis DSM 16848</name>
    <dbReference type="NCBI Taxonomy" id="1120981"/>
    <lineage>
        <taxon>Bacteria</taxon>
        <taxon>Pseudomonadati</taxon>
        <taxon>Pseudomonadota</taxon>
        <taxon>Betaproteobacteria</taxon>
        <taxon>Neisseriales</taxon>
        <taxon>Neisseriaceae</taxon>
        <taxon>Alysiella</taxon>
    </lineage>
</organism>
<dbReference type="Pfam" id="PF03787">
    <property type="entry name" value="RAMPs"/>
    <property type="match status" value="1"/>
</dbReference>
<dbReference type="NCBIfam" id="TIGR01898">
    <property type="entry name" value="cas_TM1791_cmr6"/>
    <property type="match status" value="1"/>
</dbReference>
<dbReference type="PANTHER" id="PTHR39965">
    <property type="entry name" value="CRISPR SYSTEM CMR SUBUNIT CMR6"/>
    <property type="match status" value="1"/>
</dbReference>
<name>A0A286EWS6_9NEIS</name>
<evidence type="ECO:0000313" key="4">
    <source>
        <dbReference type="Proteomes" id="UP000219669"/>
    </source>
</evidence>
<dbReference type="RefSeq" id="WP_224446390.1">
    <property type="nucleotide sequence ID" value="NZ_CP083931.1"/>
</dbReference>
<keyword evidence="4" id="KW-1185">Reference proteome</keyword>
<dbReference type="InterPro" id="IPR010172">
    <property type="entry name" value="CRISPR-assoc_prot_TM1791"/>
</dbReference>
<dbReference type="EMBL" id="OCNF01000037">
    <property type="protein sequence ID" value="SOD75229.1"/>
    <property type="molecule type" value="Genomic_DNA"/>
</dbReference>
<dbReference type="PANTHER" id="PTHR39965:SF1">
    <property type="entry name" value="CRISPR SYSTEM CMR SUBUNIT CMR6"/>
    <property type="match status" value="1"/>
</dbReference>
<proteinExistence type="predicted"/>
<evidence type="ECO:0000256" key="1">
    <source>
        <dbReference type="ARBA" id="ARBA00023118"/>
    </source>
</evidence>
<reference evidence="3 4" key="1">
    <citation type="submission" date="2017-09" db="EMBL/GenBank/DDBJ databases">
        <authorList>
            <person name="Ehlers B."/>
            <person name="Leendertz F.H."/>
        </authorList>
    </citation>
    <scope>NUCLEOTIDE SEQUENCE [LARGE SCALE GENOMIC DNA]</scope>
    <source>
        <strain evidence="3 4">DSM 16848</strain>
    </source>
</reference>
<dbReference type="Proteomes" id="UP000219669">
    <property type="component" value="Unassembled WGS sequence"/>
</dbReference>
<accession>A0A286EWS6</accession>
<dbReference type="GO" id="GO:0051607">
    <property type="term" value="P:defense response to virus"/>
    <property type="evidence" value="ECO:0007669"/>
    <property type="project" value="UniProtKB-KW"/>
</dbReference>
<protein>
    <submittedName>
        <fullName evidence="3">CRISPR-associated protein Cmr6</fullName>
    </submittedName>
</protein>